<dbReference type="SUPFAM" id="SSF159888">
    <property type="entry name" value="YdhG-like"/>
    <property type="match status" value="1"/>
</dbReference>
<organism evidence="2 3">
    <name type="scientific">Ginsengibacter hankyongi</name>
    <dbReference type="NCBI Taxonomy" id="2607284"/>
    <lineage>
        <taxon>Bacteria</taxon>
        <taxon>Pseudomonadati</taxon>
        <taxon>Bacteroidota</taxon>
        <taxon>Chitinophagia</taxon>
        <taxon>Chitinophagales</taxon>
        <taxon>Chitinophagaceae</taxon>
        <taxon>Ginsengibacter</taxon>
    </lineage>
</organism>
<gene>
    <name evidence="2" type="ORF">FW778_13045</name>
</gene>
<dbReference type="Proteomes" id="UP000326903">
    <property type="component" value="Unassembled WGS sequence"/>
</dbReference>
<dbReference type="Gene3D" id="3.90.1150.200">
    <property type="match status" value="1"/>
</dbReference>
<protein>
    <recommendedName>
        <fullName evidence="1">YdhG-like domain-containing protein</fullName>
    </recommendedName>
</protein>
<reference evidence="2 3" key="1">
    <citation type="submission" date="2019-09" db="EMBL/GenBank/DDBJ databases">
        <title>Draft genome sequence of Ginsengibacter sp. BR5-29.</title>
        <authorList>
            <person name="Im W.-T."/>
        </authorList>
    </citation>
    <scope>NUCLEOTIDE SEQUENCE [LARGE SCALE GENOMIC DNA]</scope>
    <source>
        <strain evidence="2 3">BR5-29</strain>
    </source>
</reference>
<evidence type="ECO:0000313" key="3">
    <source>
        <dbReference type="Proteomes" id="UP000326903"/>
    </source>
</evidence>
<dbReference type="EMBL" id="VYQF01000003">
    <property type="protein sequence ID" value="KAA9038483.1"/>
    <property type="molecule type" value="Genomic_DNA"/>
</dbReference>
<dbReference type="Pfam" id="PF08818">
    <property type="entry name" value="DUF1801"/>
    <property type="match status" value="1"/>
</dbReference>
<sequence length="203" mass="23510">MRQKDKRVDEYILKSADFAKPILNHLRGLVHQSCPKVEETIKWGFPHFDYKGMMCSMSAFKQHCAFNLWKSALMKDAKQMMGQNEHAMGHLGKIRSLADLPSDKQITAWIKEAMKLNDNDVKLPERKKSAAPKTIEIPDGLQKALNKNKIVATAFTNFSSSHKKEYVEWINEAKTEETKNKRIATTIEWVTEGKPRNWKYMKK</sequence>
<accession>A0A5J5IF19</accession>
<dbReference type="RefSeq" id="WP_150415168.1">
    <property type="nucleotide sequence ID" value="NZ_VYQF01000003.1"/>
</dbReference>
<name>A0A5J5IF19_9BACT</name>
<dbReference type="AlphaFoldDB" id="A0A5J5IF19"/>
<proteinExistence type="predicted"/>
<keyword evidence="3" id="KW-1185">Reference proteome</keyword>
<dbReference type="InterPro" id="IPR014922">
    <property type="entry name" value="YdhG-like"/>
</dbReference>
<feature type="domain" description="YdhG-like" evidence="1">
    <location>
        <begin position="20"/>
        <end position="114"/>
    </location>
</feature>
<evidence type="ECO:0000313" key="2">
    <source>
        <dbReference type="EMBL" id="KAA9038483.1"/>
    </source>
</evidence>
<evidence type="ECO:0000259" key="1">
    <source>
        <dbReference type="Pfam" id="PF08818"/>
    </source>
</evidence>
<comment type="caution">
    <text evidence="2">The sequence shown here is derived from an EMBL/GenBank/DDBJ whole genome shotgun (WGS) entry which is preliminary data.</text>
</comment>
<dbReference type="Pfam" id="PF13376">
    <property type="entry name" value="OmdA"/>
    <property type="match status" value="1"/>
</dbReference>